<dbReference type="InterPro" id="IPR015421">
    <property type="entry name" value="PyrdxlP-dep_Trfase_major"/>
</dbReference>
<keyword evidence="3 4" id="KW-0663">Pyridoxal phosphate</keyword>
<comment type="cofactor">
    <cofactor evidence="1">
        <name>pyridoxal 5'-phosphate</name>
        <dbReference type="ChEBI" id="CHEBI:597326"/>
    </cofactor>
</comment>
<accession>A0A6L9S5D8</accession>
<dbReference type="GO" id="GO:0000271">
    <property type="term" value="P:polysaccharide biosynthetic process"/>
    <property type="evidence" value="ECO:0007669"/>
    <property type="project" value="TreeGrafter"/>
</dbReference>
<gene>
    <name evidence="5" type="ORF">G1H10_06700</name>
</gene>
<sequence>MASVIPASRPALGREEYRAVERVLASGMVAQGREVAAFEREFSACVGGRPCVAVNSGTSAIHLALLSSGVGPGDEIIVPSFTFAGTANAVVLTGATPVFADIEPTCFGVDPAAVEAAVTSRTVGIMPVHLYGHPAEMDRLRAVADRYCLAVYEDACQAHLAMWQAAPVGTFGAAAAFSFHATKNLTTGEGGMVVCADEQQARRVRLLRNHGMERRYHHEIVGYNARMSDLAAAVGRVQLRRAPSLVRRRRRIARALDAALVEVAGVVTPDTMPAARHVYQQYTVRVAGRDRVRAELCSAGIETGVHYPVPVHRMPSFRRYRSAPGAAGDALEQTERACAEVLSLPVHPGVSDHDVARIVEAVAAAVS</sequence>
<dbReference type="GO" id="GO:0030170">
    <property type="term" value="F:pyridoxal phosphate binding"/>
    <property type="evidence" value="ECO:0007669"/>
    <property type="project" value="TreeGrafter"/>
</dbReference>
<comment type="similarity">
    <text evidence="4">Belongs to the DegT/DnrJ/EryC1 family.</text>
</comment>
<dbReference type="EMBL" id="JAAGOA010000004">
    <property type="protein sequence ID" value="NED99853.1"/>
    <property type="molecule type" value="Genomic_DNA"/>
</dbReference>
<feature type="modified residue" description="N6-(pyridoxal phosphate)lysine" evidence="3">
    <location>
        <position position="183"/>
    </location>
</feature>
<dbReference type="PANTHER" id="PTHR30244:SF34">
    <property type="entry name" value="DTDP-4-AMINO-4,6-DIDEOXYGALACTOSE TRANSAMINASE"/>
    <property type="match status" value="1"/>
</dbReference>
<keyword evidence="5" id="KW-0032">Aminotransferase</keyword>
<evidence type="ECO:0000313" key="5">
    <source>
        <dbReference type="EMBL" id="NED99853.1"/>
    </source>
</evidence>
<dbReference type="SUPFAM" id="SSF53383">
    <property type="entry name" value="PLP-dependent transferases"/>
    <property type="match status" value="1"/>
</dbReference>
<reference evidence="5 6" key="1">
    <citation type="submission" date="2020-02" db="EMBL/GenBank/DDBJ databases">
        <authorList>
            <person name="Li X.-J."/>
            <person name="Han X.-M."/>
        </authorList>
    </citation>
    <scope>NUCLEOTIDE SEQUENCE [LARGE SCALE GENOMIC DNA]</scope>
    <source>
        <strain evidence="5 6">CCTCC AB 2017055</strain>
    </source>
</reference>
<dbReference type="RefSeq" id="WP_163734590.1">
    <property type="nucleotide sequence ID" value="NZ_JAAGOA010000004.1"/>
</dbReference>
<dbReference type="InterPro" id="IPR000653">
    <property type="entry name" value="DegT/StrS_aminotransferase"/>
</dbReference>
<dbReference type="Pfam" id="PF01041">
    <property type="entry name" value="DegT_DnrJ_EryC1"/>
    <property type="match status" value="1"/>
</dbReference>
<evidence type="ECO:0000256" key="1">
    <source>
        <dbReference type="ARBA" id="ARBA00001933"/>
    </source>
</evidence>
<dbReference type="InterPro" id="IPR015424">
    <property type="entry name" value="PyrdxlP-dep_Trfase"/>
</dbReference>
<dbReference type="AlphaFoldDB" id="A0A6L9S5D8"/>
<dbReference type="Gene3D" id="3.90.1150.10">
    <property type="entry name" value="Aspartate Aminotransferase, domain 1"/>
    <property type="match status" value="1"/>
</dbReference>
<dbReference type="Gene3D" id="3.40.640.10">
    <property type="entry name" value="Type I PLP-dependent aspartate aminotransferase-like (Major domain)"/>
    <property type="match status" value="1"/>
</dbReference>
<name>A0A6L9S5D8_9ACTN</name>
<evidence type="ECO:0000256" key="4">
    <source>
        <dbReference type="RuleBase" id="RU004508"/>
    </source>
</evidence>
<comment type="caution">
    <text evidence="5">The sequence shown here is derived from an EMBL/GenBank/DDBJ whole genome shotgun (WGS) entry which is preliminary data.</text>
</comment>
<evidence type="ECO:0000313" key="6">
    <source>
        <dbReference type="Proteomes" id="UP000475214"/>
    </source>
</evidence>
<dbReference type="PIRSF" id="PIRSF000390">
    <property type="entry name" value="PLP_StrS"/>
    <property type="match status" value="1"/>
</dbReference>
<evidence type="ECO:0000256" key="3">
    <source>
        <dbReference type="PIRSR" id="PIRSR000390-2"/>
    </source>
</evidence>
<dbReference type="Proteomes" id="UP000475214">
    <property type="component" value="Unassembled WGS sequence"/>
</dbReference>
<protein>
    <submittedName>
        <fullName evidence="5">DegT/DnrJ/EryC1/StrS family aminotransferase</fullName>
    </submittedName>
</protein>
<keyword evidence="5" id="KW-0808">Transferase</keyword>
<evidence type="ECO:0000256" key="2">
    <source>
        <dbReference type="PIRSR" id="PIRSR000390-1"/>
    </source>
</evidence>
<dbReference type="GO" id="GO:0008483">
    <property type="term" value="F:transaminase activity"/>
    <property type="evidence" value="ECO:0007669"/>
    <property type="project" value="UniProtKB-KW"/>
</dbReference>
<proteinExistence type="inferred from homology"/>
<dbReference type="PANTHER" id="PTHR30244">
    <property type="entry name" value="TRANSAMINASE"/>
    <property type="match status" value="1"/>
</dbReference>
<dbReference type="CDD" id="cd00616">
    <property type="entry name" value="AHBA_syn"/>
    <property type="match status" value="1"/>
</dbReference>
<keyword evidence="6" id="KW-1185">Reference proteome</keyword>
<dbReference type="InterPro" id="IPR015422">
    <property type="entry name" value="PyrdxlP-dep_Trfase_small"/>
</dbReference>
<organism evidence="5 6">
    <name type="scientific">Phytoactinopolyspora halotolerans</name>
    <dbReference type="NCBI Taxonomy" id="1981512"/>
    <lineage>
        <taxon>Bacteria</taxon>
        <taxon>Bacillati</taxon>
        <taxon>Actinomycetota</taxon>
        <taxon>Actinomycetes</taxon>
        <taxon>Jiangellales</taxon>
        <taxon>Jiangellaceae</taxon>
        <taxon>Phytoactinopolyspora</taxon>
    </lineage>
</organism>
<feature type="active site" description="Proton acceptor" evidence="2">
    <location>
        <position position="183"/>
    </location>
</feature>